<dbReference type="STRING" id="81972.D7L676"/>
<gene>
    <name evidence="3" type="ORF">ARALYDRAFT_898003</name>
</gene>
<name>D7L676_ARALL</name>
<evidence type="ECO:0000259" key="1">
    <source>
        <dbReference type="Pfam" id="PF00646"/>
    </source>
</evidence>
<feature type="domain" description="F-box associated beta-propeller type 1" evidence="2">
    <location>
        <begin position="61"/>
        <end position="383"/>
    </location>
</feature>
<dbReference type="Proteomes" id="UP000008694">
    <property type="component" value="Unassembled WGS sequence"/>
</dbReference>
<dbReference type="EMBL" id="GL348715">
    <property type="protein sequence ID" value="EFH61427.1"/>
    <property type="molecule type" value="Genomic_DNA"/>
</dbReference>
<evidence type="ECO:0000313" key="4">
    <source>
        <dbReference type="Proteomes" id="UP000008694"/>
    </source>
</evidence>
<sequence>MAMSDLTQDLVEEVILRVPLTSHKAVRSTCKNWNTLSKNLMSLKGINLAKARAATKQEFLTIVIMDFKVYLMSFDLRGLHNDNDVELSIKREGKLISLNDTEGVRVSRVLHCSGLLLCITKEYNPRLVVWNPCSGQTRWIEPRGSYHKKNNYALGYEMKNKSCRSYKILRYLDAYDISVRILYCEFQIYNFDSNSWKAVQATPRWNIHYYQRGVSLKGNTYWFAQSTNLGGYSFLLCFDFTAERFGPPLPMPIFHVVEDTVTLSSVRDEQLAVLFKRRGALHMEIWITYEIGPREVSWRSKLFLAVNIKPFTYRYPREHGSFFVDEEKKVAVVFGRDLDEPDHIRDAAYITGKDGYLKKVDLGESTFKLDSPYICSSYVPSLV</sequence>
<dbReference type="InterPro" id="IPR050796">
    <property type="entry name" value="SCF_F-box_component"/>
</dbReference>
<dbReference type="NCBIfam" id="TIGR01640">
    <property type="entry name" value="F_box_assoc_1"/>
    <property type="match status" value="1"/>
</dbReference>
<dbReference type="InterPro" id="IPR017451">
    <property type="entry name" value="F-box-assoc_interact_dom"/>
</dbReference>
<dbReference type="OrthoDB" id="10320867at2759"/>
<dbReference type="AlphaFoldDB" id="D7L676"/>
<dbReference type="InterPro" id="IPR036047">
    <property type="entry name" value="F-box-like_dom_sf"/>
</dbReference>
<proteinExistence type="predicted"/>
<evidence type="ECO:0000259" key="2">
    <source>
        <dbReference type="Pfam" id="PF07734"/>
    </source>
</evidence>
<keyword evidence="4" id="KW-1185">Reference proteome</keyword>
<dbReference type="PANTHER" id="PTHR31672:SF13">
    <property type="entry name" value="F-BOX PROTEIN CPR30-LIKE"/>
    <property type="match status" value="1"/>
</dbReference>
<evidence type="ECO:0000313" key="3">
    <source>
        <dbReference type="EMBL" id="EFH61427.1"/>
    </source>
</evidence>
<dbReference type="KEGG" id="aly:9321234"/>
<feature type="domain" description="F-box" evidence="1">
    <location>
        <begin position="4"/>
        <end position="41"/>
    </location>
</feature>
<dbReference type="InterPro" id="IPR001810">
    <property type="entry name" value="F-box_dom"/>
</dbReference>
<dbReference type="InterPro" id="IPR011043">
    <property type="entry name" value="Gal_Oxase/kelch_b-propeller"/>
</dbReference>
<dbReference type="SUPFAM" id="SSF50965">
    <property type="entry name" value="Galactose oxidase, central domain"/>
    <property type="match status" value="1"/>
</dbReference>
<dbReference type="Gramene" id="scaffold_301973.1">
    <property type="protein sequence ID" value="scaffold_301973.1"/>
    <property type="gene ID" value="scaffold_301973.1"/>
</dbReference>
<evidence type="ECO:0008006" key="5">
    <source>
        <dbReference type="Google" id="ProtNLM"/>
    </source>
</evidence>
<protein>
    <recommendedName>
        <fullName evidence="5">F-box domain-containing protein</fullName>
    </recommendedName>
</protein>
<dbReference type="HOGENOM" id="CLU_034692_0_0_1"/>
<dbReference type="Pfam" id="PF07734">
    <property type="entry name" value="FBA_1"/>
    <property type="match status" value="1"/>
</dbReference>
<dbReference type="InterPro" id="IPR006527">
    <property type="entry name" value="F-box-assoc_dom_typ1"/>
</dbReference>
<accession>D7L676</accession>
<dbReference type="SUPFAM" id="SSF81383">
    <property type="entry name" value="F-box domain"/>
    <property type="match status" value="1"/>
</dbReference>
<organism evidence="4">
    <name type="scientific">Arabidopsis lyrata subsp. lyrata</name>
    <name type="common">Lyre-leaved rock-cress</name>
    <dbReference type="NCBI Taxonomy" id="81972"/>
    <lineage>
        <taxon>Eukaryota</taxon>
        <taxon>Viridiplantae</taxon>
        <taxon>Streptophyta</taxon>
        <taxon>Embryophyta</taxon>
        <taxon>Tracheophyta</taxon>
        <taxon>Spermatophyta</taxon>
        <taxon>Magnoliopsida</taxon>
        <taxon>eudicotyledons</taxon>
        <taxon>Gunneridae</taxon>
        <taxon>Pentapetalae</taxon>
        <taxon>rosids</taxon>
        <taxon>malvids</taxon>
        <taxon>Brassicales</taxon>
        <taxon>Brassicaceae</taxon>
        <taxon>Camelineae</taxon>
        <taxon>Arabidopsis</taxon>
    </lineage>
</organism>
<dbReference type="Pfam" id="PF00646">
    <property type="entry name" value="F-box"/>
    <property type="match status" value="1"/>
</dbReference>
<reference evidence="4" key="1">
    <citation type="journal article" date="2011" name="Nat. Genet.">
        <title>The Arabidopsis lyrata genome sequence and the basis of rapid genome size change.</title>
        <authorList>
            <person name="Hu T.T."/>
            <person name="Pattyn P."/>
            <person name="Bakker E.G."/>
            <person name="Cao J."/>
            <person name="Cheng J.-F."/>
            <person name="Clark R.M."/>
            <person name="Fahlgren N."/>
            <person name="Fawcett J.A."/>
            <person name="Grimwood J."/>
            <person name="Gundlach H."/>
            <person name="Haberer G."/>
            <person name="Hollister J.D."/>
            <person name="Ossowski S."/>
            <person name="Ottilar R.P."/>
            <person name="Salamov A.A."/>
            <person name="Schneeberger K."/>
            <person name="Spannagl M."/>
            <person name="Wang X."/>
            <person name="Yang L."/>
            <person name="Nasrallah M.E."/>
            <person name="Bergelson J."/>
            <person name="Carrington J.C."/>
            <person name="Gaut B.S."/>
            <person name="Schmutz J."/>
            <person name="Mayer K.F.X."/>
            <person name="Van de Peer Y."/>
            <person name="Grigoriev I.V."/>
            <person name="Nordborg M."/>
            <person name="Weigel D."/>
            <person name="Guo Y.-L."/>
        </authorList>
    </citation>
    <scope>NUCLEOTIDE SEQUENCE [LARGE SCALE GENOMIC DNA]</scope>
    <source>
        <strain evidence="4">cv. MN47</strain>
    </source>
</reference>
<dbReference type="PANTHER" id="PTHR31672">
    <property type="entry name" value="BNACNNG10540D PROTEIN"/>
    <property type="match status" value="1"/>
</dbReference>